<dbReference type="OrthoDB" id="10522218at2759"/>
<gene>
    <name evidence="2" type="ORF">SKAU_G00306280</name>
</gene>
<protein>
    <submittedName>
        <fullName evidence="2">Uncharacterized protein</fullName>
    </submittedName>
</protein>
<proteinExistence type="predicted"/>
<organism evidence="2 3">
    <name type="scientific">Synaphobranchus kaupii</name>
    <name type="common">Kaup's arrowtooth eel</name>
    <dbReference type="NCBI Taxonomy" id="118154"/>
    <lineage>
        <taxon>Eukaryota</taxon>
        <taxon>Metazoa</taxon>
        <taxon>Chordata</taxon>
        <taxon>Craniata</taxon>
        <taxon>Vertebrata</taxon>
        <taxon>Euteleostomi</taxon>
        <taxon>Actinopterygii</taxon>
        <taxon>Neopterygii</taxon>
        <taxon>Teleostei</taxon>
        <taxon>Anguilliformes</taxon>
        <taxon>Synaphobranchidae</taxon>
        <taxon>Synaphobranchus</taxon>
    </lineage>
</organism>
<reference evidence="2" key="1">
    <citation type="journal article" date="2023" name="Science">
        <title>Genome structures resolve the early diversification of teleost fishes.</title>
        <authorList>
            <person name="Parey E."/>
            <person name="Louis A."/>
            <person name="Montfort J."/>
            <person name="Bouchez O."/>
            <person name="Roques C."/>
            <person name="Iampietro C."/>
            <person name="Lluch J."/>
            <person name="Castinel A."/>
            <person name="Donnadieu C."/>
            <person name="Desvignes T."/>
            <person name="Floi Bucao C."/>
            <person name="Jouanno E."/>
            <person name="Wen M."/>
            <person name="Mejri S."/>
            <person name="Dirks R."/>
            <person name="Jansen H."/>
            <person name="Henkel C."/>
            <person name="Chen W.J."/>
            <person name="Zahm M."/>
            <person name="Cabau C."/>
            <person name="Klopp C."/>
            <person name="Thompson A.W."/>
            <person name="Robinson-Rechavi M."/>
            <person name="Braasch I."/>
            <person name="Lecointre G."/>
            <person name="Bobe J."/>
            <person name="Postlethwait J.H."/>
            <person name="Berthelot C."/>
            <person name="Roest Crollius H."/>
            <person name="Guiguen Y."/>
        </authorList>
    </citation>
    <scope>NUCLEOTIDE SEQUENCE</scope>
    <source>
        <strain evidence="2">WJC10195</strain>
    </source>
</reference>
<dbReference type="Proteomes" id="UP001152622">
    <property type="component" value="Chromosome 13"/>
</dbReference>
<evidence type="ECO:0000313" key="3">
    <source>
        <dbReference type="Proteomes" id="UP001152622"/>
    </source>
</evidence>
<feature type="region of interest" description="Disordered" evidence="1">
    <location>
        <begin position="1"/>
        <end position="30"/>
    </location>
</feature>
<accession>A0A9Q1IIQ1</accession>
<comment type="caution">
    <text evidence="2">The sequence shown here is derived from an EMBL/GenBank/DDBJ whole genome shotgun (WGS) entry which is preliminary data.</text>
</comment>
<dbReference type="EMBL" id="JAINUF010000013">
    <property type="protein sequence ID" value="KAJ8343299.1"/>
    <property type="molecule type" value="Genomic_DNA"/>
</dbReference>
<keyword evidence="3" id="KW-1185">Reference proteome</keyword>
<dbReference type="AlphaFoldDB" id="A0A9Q1IIQ1"/>
<evidence type="ECO:0000256" key="1">
    <source>
        <dbReference type="SAM" id="MobiDB-lite"/>
    </source>
</evidence>
<name>A0A9Q1IIQ1_SYNKA</name>
<evidence type="ECO:0000313" key="2">
    <source>
        <dbReference type="EMBL" id="KAJ8343299.1"/>
    </source>
</evidence>
<sequence length="124" mass="13849">MKDEEWRTWPADAPELWPRPSSLSAESPRPVITRTSQTLSTLIDEATFHNHVAGKRTPALSLLTTCGSIITGGEEVGLRGALWETYKQPTLRRRRTPDILGPYLCALETWAVLTSGDQQFVVML</sequence>